<reference evidence="2 3" key="1">
    <citation type="submission" date="2024-09" db="EMBL/GenBank/DDBJ databases">
        <title>Novel species of the genus Pelomonas and Roseateles isolated from streams.</title>
        <authorList>
            <person name="Lu H."/>
        </authorList>
    </citation>
    <scope>NUCLEOTIDE SEQUENCE [LARGE SCALE GENOMIC DNA]</scope>
    <source>
        <strain evidence="2 3">DC23W</strain>
    </source>
</reference>
<dbReference type="InterPro" id="IPR007433">
    <property type="entry name" value="DUF481"/>
</dbReference>
<keyword evidence="3" id="KW-1185">Reference proteome</keyword>
<gene>
    <name evidence="2" type="ORF">ACG02S_23055</name>
</gene>
<evidence type="ECO:0000256" key="1">
    <source>
        <dbReference type="SAM" id="SignalP"/>
    </source>
</evidence>
<keyword evidence="1" id="KW-0732">Signal</keyword>
<accession>A0ABW7ETM9</accession>
<protein>
    <submittedName>
        <fullName evidence="2">DUF481 domain-containing protein</fullName>
    </submittedName>
</protein>
<dbReference type="Pfam" id="PF04338">
    <property type="entry name" value="DUF481"/>
    <property type="match status" value="1"/>
</dbReference>
<sequence>MSRPQWQPSRALLVALATGGLCLAAHAQTRGWLRYGDGNLLSGELVSQQAAGGVFKADRFGLLNFLAAEARFEAAAAPAVVAPLASLAAAAPAPSGWLPATWSVGLSGYWQRDEGSITSDLGIDLNARWQRPRDEVQLSLSTDYKVVDDQVDRNEQTGSVRWMHTLNSPWFGVARLQARRSTFTLDPLPTLDYLLLQATAGAGWRKDWSPQSYSLVALGHDRITLDLLRRDVTVRTHATSLLVENNLRLWPRVTLANTLYVYRWADGSTGIDSQAEVSYDLSDRVSVGLRHEYRRNAVNLTLGTYNRLSLTTTVGF</sequence>
<feature type="chain" id="PRO_5046048511" evidence="1">
    <location>
        <begin position="28"/>
        <end position="316"/>
    </location>
</feature>
<dbReference type="RefSeq" id="WP_394472846.1">
    <property type="nucleotide sequence ID" value="NZ_JBIGHY010000011.1"/>
</dbReference>
<evidence type="ECO:0000313" key="2">
    <source>
        <dbReference type="EMBL" id="MFG6416782.1"/>
    </source>
</evidence>
<comment type="caution">
    <text evidence="2">The sequence shown here is derived from an EMBL/GenBank/DDBJ whole genome shotgun (WGS) entry which is preliminary data.</text>
</comment>
<dbReference type="Proteomes" id="UP001606300">
    <property type="component" value="Unassembled WGS sequence"/>
</dbReference>
<name>A0ABW7ETM9_9BURK</name>
<organism evidence="2 3">
    <name type="scientific">Pelomonas dachongensis</name>
    <dbReference type="NCBI Taxonomy" id="3299029"/>
    <lineage>
        <taxon>Bacteria</taxon>
        <taxon>Pseudomonadati</taxon>
        <taxon>Pseudomonadota</taxon>
        <taxon>Betaproteobacteria</taxon>
        <taxon>Burkholderiales</taxon>
        <taxon>Sphaerotilaceae</taxon>
        <taxon>Roseateles</taxon>
    </lineage>
</organism>
<feature type="signal peptide" evidence="1">
    <location>
        <begin position="1"/>
        <end position="27"/>
    </location>
</feature>
<proteinExistence type="predicted"/>
<dbReference type="EMBL" id="JBIGHY010000011">
    <property type="protein sequence ID" value="MFG6416782.1"/>
    <property type="molecule type" value="Genomic_DNA"/>
</dbReference>
<evidence type="ECO:0000313" key="3">
    <source>
        <dbReference type="Proteomes" id="UP001606300"/>
    </source>
</evidence>